<organism evidence="2 3">
    <name type="scientific">Clostridium saudiense</name>
    <dbReference type="NCBI Taxonomy" id="1414720"/>
    <lineage>
        <taxon>Bacteria</taxon>
        <taxon>Bacillati</taxon>
        <taxon>Bacillota</taxon>
        <taxon>Clostridia</taxon>
        <taxon>Eubacteriales</taxon>
        <taxon>Clostridiaceae</taxon>
        <taxon>Clostridium</taxon>
    </lineage>
</organism>
<evidence type="ECO:0000313" key="3">
    <source>
        <dbReference type="Proteomes" id="UP000767334"/>
    </source>
</evidence>
<proteinExistence type="predicted"/>
<dbReference type="EMBL" id="JACJLL010000317">
    <property type="protein sequence ID" value="MBM6821047.1"/>
    <property type="molecule type" value="Genomic_DNA"/>
</dbReference>
<dbReference type="Proteomes" id="UP000767334">
    <property type="component" value="Unassembled WGS sequence"/>
</dbReference>
<dbReference type="RefSeq" id="WP_204572847.1">
    <property type="nucleotide sequence ID" value="NZ_JACJLL010000317.1"/>
</dbReference>
<comment type="caution">
    <text evidence="2">The sequence shown here is derived from an EMBL/GenBank/DDBJ whole genome shotgun (WGS) entry which is preliminary data.</text>
</comment>
<protein>
    <submittedName>
        <fullName evidence="2">Transposase</fullName>
    </submittedName>
</protein>
<sequence>GIRLRINRSIQVEGAFAVIKQDYGFRRFLMRGNKKVRIELLIMAFAYNVNKLHNKTLQGRNGKLLHEPKGA</sequence>
<gene>
    <name evidence="2" type="ORF">H6A19_17260</name>
</gene>
<evidence type="ECO:0000313" key="2">
    <source>
        <dbReference type="EMBL" id="MBM6821047.1"/>
    </source>
</evidence>
<accession>A0ABS2FM63</accession>
<keyword evidence="3" id="KW-1185">Reference proteome</keyword>
<dbReference type="InterPro" id="IPR025668">
    <property type="entry name" value="Tnp_DDE_dom"/>
</dbReference>
<feature type="domain" description="Transposase DDE" evidence="1">
    <location>
        <begin position="2"/>
        <end position="53"/>
    </location>
</feature>
<dbReference type="PANTHER" id="PTHR33408:SF2">
    <property type="entry name" value="TRANSPOSASE DDE DOMAIN-CONTAINING PROTEIN"/>
    <property type="match status" value="1"/>
</dbReference>
<feature type="non-terminal residue" evidence="2">
    <location>
        <position position="1"/>
    </location>
</feature>
<dbReference type="Pfam" id="PF13751">
    <property type="entry name" value="DDE_Tnp_1_6"/>
    <property type="match status" value="1"/>
</dbReference>
<evidence type="ECO:0000259" key="1">
    <source>
        <dbReference type="Pfam" id="PF13751"/>
    </source>
</evidence>
<reference evidence="2 3" key="1">
    <citation type="journal article" date="2021" name="Sci. Rep.">
        <title>The distribution of antibiotic resistance genes in chicken gut microbiota commensals.</title>
        <authorList>
            <person name="Juricova H."/>
            <person name="Matiasovicova J."/>
            <person name="Kubasova T."/>
            <person name="Cejkova D."/>
            <person name="Rychlik I."/>
        </authorList>
    </citation>
    <scope>NUCLEOTIDE SEQUENCE [LARGE SCALE GENOMIC DNA]</scope>
    <source>
        <strain evidence="2 3">An435</strain>
    </source>
</reference>
<name>A0ABS2FM63_9CLOT</name>
<dbReference type="PANTHER" id="PTHR33408">
    <property type="entry name" value="TRANSPOSASE"/>
    <property type="match status" value="1"/>
</dbReference>